<keyword evidence="6" id="KW-1185">Reference proteome</keyword>
<evidence type="ECO:0000256" key="3">
    <source>
        <dbReference type="ARBA" id="ARBA00023163"/>
    </source>
</evidence>
<dbReference type="InterPro" id="IPR011990">
    <property type="entry name" value="TPR-like_helical_dom_sf"/>
</dbReference>
<dbReference type="InterPro" id="IPR059106">
    <property type="entry name" value="WHD_MalT"/>
</dbReference>
<keyword evidence="3" id="KW-0804">Transcription</keyword>
<evidence type="ECO:0000256" key="1">
    <source>
        <dbReference type="ARBA" id="ARBA00023015"/>
    </source>
</evidence>
<accession>A0A4V2M8A2</accession>
<keyword evidence="1" id="KW-0805">Transcription regulation</keyword>
<dbReference type="SUPFAM" id="SSF46894">
    <property type="entry name" value="C-terminal effector domain of the bipartite response regulators"/>
    <property type="match status" value="1"/>
</dbReference>
<keyword evidence="2" id="KW-0238">DNA-binding</keyword>
<reference evidence="5 6" key="1">
    <citation type="submission" date="2019-02" db="EMBL/GenBank/DDBJ databases">
        <title>Kribbella capetownensis sp. nov. and Kribbella speibonae sp. nov., isolated from soil.</title>
        <authorList>
            <person name="Curtis S.M."/>
            <person name="Norton I."/>
            <person name="Everest G.J."/>
            <person name="Meyers P.R."/>
        </authorList>
    </citation>
    <scope>NUCLEOTIDE SEQUENCE [LARGE SCALE GENOMIC DNA]</scope>
    <source>
        <strain evidence="5 6">YM53</strain>
    </source>
</reference>
<dbReference type="RefSeq" id="WP_131513414.1">
    <property type="nucleotide sequence ID" value="NZ_SJKD01000002.1"/>
</dbReference>
<dbReference type="OrthoDB" id="134985at2"/>
<dbReference type="InterPro" id="IPR036388">
    <property type="entry name" value="WH-like_DNA-bd_sf"/>
</dbReference>
<dbReference type="GO" id="GO:0006355">
    <property type="term" value="P:regulation of DNA-templated transcription"/>
    <property type="evidence" value="ECO:0007669"/>
    <property type="project" value="InterPro"/>
</dbReference>
<evidence type="ECO:0000313" key="5">
    <source>
        <dbReference type="EMBL" id="TCC50712.1"/>
    </source>
</evidence>
<protein>
    <recommendedName>
        <fullName evidence="4">HTH luxR-type domain-containing protein</fullName>
    </recommendedName>
</protein>
<evidence type="ECO:0000313" key="6">
    <source>
        <dbReference type="Proteomes" id="UP000293342"/>
    </source>
</evidence>
<comment type="caution">
    <text evidence="5">The sequence shown here is derived from an EMBL/GenBank/DDBJ whole genome shotgun (WGS) entry which is preliminary data.</text>
</comment>
<dbReference type="InterPro" id="IPR016032">
    <property type="entry name" value="Sig_transdc_resp-reg_C-effctor"/>
</dbReference>
<dbReference type="PANTHER" id="PTHR44688">
    <property type="entry name" value="DNA-BINDING TRANSCRIPTIONAL ACTIVATOR DEVR_DOSR"/>
    <property type="match status" value="1"/>
</dbReference>
<dbReference type="Pfam" id="PF13401">
    <property type="entry name" value="AAA_22"/>
    <property type="match status" value="1"/>
</dbReference>
<sequence>MESHEPVVAVVAPPGYGKSTVLSQWTDQFGPRVAWVSCERSDNDPVALWTGILDALDQIEPVGRDARALLAASGGSVDVVPRLVESISALRSPVLVVLDHVEEITSPDCSRSIAEFAFRVPPGWRLAVASRDALPLPLSRLRMGRGIVEIGVQDLAMGGAEAAALLRSAGAEVPVAEVDELVRRTEGWPAGLYLAALAMRSGSPVTGFGFTGDDRLVDDYLRSELLDRLSPAQADFLVRTSILDRMTGPLCDAVVGGKQSARMLVDLERHNLLVVPLDRRGEWYRYHHLLRELLQAELRRGDPDLGGRLHARAADWYEANGMAEAAVGHAAAAGDTERVTRLVLELMQPVWASGRVDTVRGWMELLDRYPRGPHYAAIAAHSALIFALLGRPREAERWVGVAESLPVSGTLSDGTTVAATLAYMRANLSRQGPVAMRTDSVLALDGLSPASPFRATMLHSEAMSWYLEGDLERADSGFIHAYDVATGFGVTPLAALILTERSLIATERGERAAAEAMLKRSLELVDTGHFEAYWTSALVYAAAAHAAARRGDMRESRRLVRRAAELRPLLTYALPSVSVQTLLELAQAYMALVDPSGAHAVLEQADNILRRRPGLGTLPAAIGRLRDRVDQITVAASPGISALTTAELRLVRLLPTHLSFPEIAKQLYVSRHTVKSQVQSVYRKLGVSSRGGAVEILAEIGMHR</sequence>
<dbReference type="InterPro" id="IPR000792">
    <property type="entry name" value="Tscrpt_reg_LuxR_C"/>
</dbReference>
<dbReference type="Pfam" id="PF25873">
    <property type="entry name" value="WHD_MalT"/>
    <property type="match status" value="1"/>
</dbReference>
<dbReference type="Gene3D" id="1.10.10.10">
    <property type="entry name" value="Winged helix-like DNA-binding domain superfamily/Winged helix DNA-binding domain"/>
    <property type="match status" value="1"/>
</dbReference>
<evidence type="ECO:0000256" key="2">
    <source>
        <dbReference type="ARBA" id="ARBA00023125"/>
    </source>
</evidence>
<dbReference type="AlphaFoldDB" id="A0A4V2M8A2"/>
<dbReference type="Proteomes" id="UP000293342">
    <property type="component" value="Unassembled WGS sequence"/>
</dbReference>
<dbReference type="SUPFAM" id="SSF52540">
    <property type="entry name" value="P-loop containing nucleoside triphosphate hydrolases"/>
    <property type="match status" value="1"/>
</dbReference>
<dbReference type="Gene3D" id="1.25.40.10">
    <property type="entry name" value="Tetratricopeptide repeat domain"/>
    <property type="match status" value="1"/>
</dbReference>
<dbReference type="InterPro" id="IPR049945">
    <property type="entry name" value="AAA_22"/>
</dbReference>
<dbReference type="PANTHER" id="PTHR44688:SF16">
    <property type="entry name" value="DNA-BINDING TRANSCRIPTIONAL ACTIVATOR DEVR_DOSR"/>
    <property type="match status" value="1"/>
</dbReference>
<proteinExistence type="predicted"/>
<evidence type="ECO:0000259" key="4">
    <source>
        <dbReference type="SMART" id="SM00421"/>
    </source>
</evidence>
<dbReference type="GO" id="GO:0003677">
    <property type="term" value="F:DNA binding"/>
    <property type="evidence" value="ECO:0007669"/>
    <property type="project" value="UniProtKB-KW"/>
</dbReference>
<dbReference type="SMART" id="SM00421">
    <property type="entry name" value="HTH_LUXR"/>
    <property type="match status" value="1"/>
</dbReference>
<organism evidence="5 6">
    <name type="scientific">Kribbella capetownensis</name>
    <dbReference type="NCBI Taxonomy" id="1572659"/>
    <lineage>
        <taxon>Bacteria</taxon>
        <taxon>Bacillati</taxon>
        <taxon>Actinomycetota</taxon>
        <taxon>Actinomycetes</taxon>
        <taxon>Propionibacteriales</taxon>
        <taxon>Kribbellaceae</taxon>
        <taxon>Kribbella</taxon>
    </lineage>
</organism>
<dbReference type="SUPFAM" id="SSF48452">
    <property type="entry name" value="TPR-like"/>
    <property type="match status" value="1"/>
</dbReference>
<dbReference type="EMBL" id="SJKD01000002">
    <property type="protein sequence ID" value="TCC50712.1"/>
    <property type="molecule type" value="Genomic_DNA"/>
</dbReference>
<dbReference type="InterPro" id="IPR027417">
    <property type="entry name" value="P-loop_NTPase"/>
</dbReference>
<name>A0A4V2M8A2_9ACTN</name>
<dbReference type="GO" id="GO:0016887">
    <property type="term" value="F:ATP hydrolysis activity"/>
    <property type="evidence" value="ECO:0007669"/>
    <property type="project" value="InterPro"/>
</dbReference>
<dbReference type="Gene3D" id="3.40.50.300">
    <property type="entry name" value="P-loop containing nucleotide triphosphate hydrolases"/>
    <property type="match status" value="1"/>
</dbReference>
<feature type="domain" description="HTH luxR-type" evidence="4">
    <location>
        <begin position="640"/>
        <end position="697"/>
    </location>
</feature>
<gene>
    <name evidence="5" type="ORF">E0H75_11045</name>
</gene>
<dbReference type="Pfam" id="PF00196">
    <property type="entry name" value="GerE"/>
    <property type="match status" value="1"/>
</dbReference>